<evidence type="ECO:0000259" key="3">
    <source>
        <dbReference type="Pfam" id="PF16884"/>
    </source>
</evidence>
<dbReference type="InterPro" id="IPR041694">
    <property type="entry name" value="ADH_N_2"/>
</dbReference>
<protein>
    <recommendedName>
        <fullName evidence="6">Enoyl reductase (ER) domain-containing protein</fullName>
    </recommendedName>
</protein>
<dbReference type="InterPro" id="IPR036291">
    <property type="entry name" value="NAD(P)-bd_dom_sf"/>
</dbReference>
<keyword evidence="1" id="KW-0560">Oxidoreductase</keyword>
<feature type="domain" description="Alcohol dehydrogenase-like C-terminal" evidence="2">
    <location>
        <begin position="182"/>
        <end position="312"/>
    </location>
</feature>
<dbReference type="CDD" id="cd05288">
    <property type="entry name" value="PGDH"/>
    <property type="match status" value="1"/>
</dbReference>
<evidence type="ECO:0000313" key="4">
    <source>
        <dbReference type="EMBL" id="GMM37240.1"/>
    </source>
</evidence>
<dbReference type="InterPro" id="IPR011032">
    <property type="entry name" value="GroES-like_sf"/>
</dbReference>
<dbReference type="Pfam" id="PF16884">
    <property type="entry name" value="ADH_N_2"/>
    <property type="match status" value="1"/>
</dbReference>
<keyword evidence="5" id="KW-1185">Reference proteome</keyword>
<feature type="domain" description="Oxidoreductase N-terminal" evidence="3">
    <location>
        <begin position="28"/>
        <end position="120"/>
    </location>
</feature>
<evidence type="ECO:0000256" key="1">
    <source>
        <dbReference type="ARBA" id="ARBA00023002"/>
    </source>
</evidence>
<gene>
    <name evidence="4" type="ORF">DASC09_045650</name>
</gene>
<dbReference type="Proteomes" id="UP001360560">
    <property type="component" value="Unassembled WGS sequence"/>
</dbReference>
<dbReference type="GO" id="GO:0016628">
    <property type="term" value="F:oxidoreductase activity, acting on the CH-CH group of donors, NAD or NADP as acceptor"/>
    <property type="evidence" value="ECO:0007669"/>
    <property type="project" value="InterPro"/>
</dbReference>
<dbReference type="Gene3D" id="3.40.50.720">
    <property type="entry name" value="NAD(P)-binding Rossmann-like Domain"/>
    <property type="match status" value="1"/>
</dbReference>
<dbReference type="PANTHER" id="PTHR43205">
    <property type="entry name" value="PROSTAGLANDIN REDUCTASE"/>
    <property type="match status" value="1"/>
</dbReference>
<proteinExistence type="predicted"/>
<dbReference type="PANTHER" id="PTHR43205:SF19">
    <property type="entry name" value="ENOYL REDUCTASE (ER) DOMAIN-CONTAINING PROTEIN"/>
    <property type="match status" value="1"/>
</dbReference>
<evidence type="ECO:0000259" key="2">
    <source>
        <dbReference type="Pfam" id="PF00107"/>
    </source>
</evidence>
<dbReference type="Gene3D" id="3.90.180.10">
    <property type="entry name" value="Medium-chain alcohol dehydrogenases, catalytic domain"/>
    <property type="match status" value="1"/>
</dbReference>
<evidence type="ECO:0008006" key="6">
    <source>
        <dbReference type="Google" id="ProtNLM"/>
    </source>
</evidence>
<reference evidence="4 5" key="1">
    <citation type="journal article" date="2023" name="Elife">
        <title>Identification of key yeast species and microbe-microbe interactions impacting larval growth of Drosophila in the wild.</title>
        <authorList>
            <person name="Mure A."/>
            <person name="Sugiura Y."/>
            <person name="Maeda R."/>
            <person name="Honda K."/>
            <person name="Sakurai N."/>
            <person name="Takahashi Y."/>
            <person name="Watada M."/>
            <person name="Katoh T."/>
            <person name="Gotoh A."/>
            <person name="Gotoh Y."/>
            <person name="Taniguchi I."/>
            <person name="Nakamura K."/>
            <person name="Hayashi T."/>
            <person name="Katayama T."/>
            <person name="Uemura T."/>
            <person name="Hattori Y."/>
        </authorList>
    </citation>
    <scope>NUCLEOTIDE SEQUENCE [LARGE SCALE GENOMIC DNA]</scope>
    <source>
        <strain evidence="4 5">SC-9</strain>
    </source>
</reference>
<name>A0AAV5QQM5_9ASCO</name>
<dbReference type="Pfam" id="PF00107">
    <property type="entry name" value="ADH_zinc_N"/>
    <property type="match status" value="1"/>
</dbReference>
<dbReference type="InterPro" id="IPR013149">
    <property type="entry name" value="ADH-like_C"/>
</dbReference>
<dbReference type="AlphaFoldDB" id="A0AAV5QQM5"/>
<organism evidence="4 5">
    <name type="scientific">Saccharomycopsis crataegensis</name>
    <dbReference type="NCBI Taxonomy" id="43959"/>
    <lineage>
        <taxon>Eukaryota</taxon>
        <taxon>Fungi</taxon>
        <taxon>Dikarya</taxon>
        <taxon>Ascomycota</taxon>
        <taxon>Saccharomycotina</taxon>
        <taxon>Saccharomycetes</taxon>
        <taxon>Saccharomycopsidaceae</taxon>
        <taxon>Saccharomycopsis</taxon>
    </lineage>
</organism>
<evidence type="ECO:0000313" key="5">
    <source>
        <dbReference type="Proteomes" id="UP001360560"/>
    </source>
</evidence>
<dbReference type="EMBL" id="BTFZ01000011">
    <property type="protein sequence ID" value="GMM37240.1"/>
    <property type="molecule type" value="Genomic_DNA"/>
</dbReference>
<dbReference type="SUPFAM" id="SSF51735">
    <property type="entry name" value="NAD(P)-binding Rossmann-fold domains"/>
    <property type="match status" value="1"/>
</dbReference>
<dbReference type="SUPFAM" id="SSF50129">
    <property type="entry name" value="GroES-like"/>
    <property type="match status" value="1"/>
</dbReference>
<dbReference type="RefSeq" id="XP_064854236.1">
    <property type="nucleotide sequence ID" value="XM_064998164.1"/>
</dbReference>
<sequence length="367" mass="39636">MSQSTTYQKFVIKNQPVNGFNFDASSPDATFQQVTSEVPSELPEDHLLVKTIYVSNDPAQGFWIYSNFGSAYGGKIPVGGNVPALGIGKVVKSTSKDYAPGEYICGHCGWSEYAVLNTKDSKLLYKVSTAGDWDPTKVPLQHQMGAFGATGITALAGLVGVAKLDIEKDHGLTYLITGAAGAVGTMAVQIAANVLKAKKVIAVAGGAEKCKWVESFGDSVVAVDYKDANYKENFKKALGDDRINVYFDNVGGEIFNYAFDFLGMNASVVCCGAISSYRGSGPQPFYKLGMIVTKRLSIQGFIVSDYIAHFPEYKSNLLKWYQEGKISPECTTVDARGDKFSKIPDVWNGLFSGFNKGKLITQVGDDN</sequence>
<accession>A0AAV5QQM5</accession>
<dbReference type="GeneID" id="90075215"/>
<dbReference type="InterPro" id="IPR045010">
    <property type="entry name" value="MDR_fam"/>
</dbReference>
<comment type="caution">
    <text evidence="4">The sequence shown here is derived from an EMBL/GenBank/DDBJ whole genome shotgun (WGS) entry which is preliminary data.</text>
</comment>